<keyword evidence="3" id="KW-1185">Reference proteome</keyword>
<evidence type="ECO:0000313" key="2">
    <source>
        <dbReference type="EMBL" id="SAK96996.1"/>
    </source>
</evidence>
<dbReference type="Proteomes" id="UP000054596">
    <property type="component" value="Unassembled WGS sequence"/>
</dbReference>
<comment type="caution">
    <text evidence="2">The sequence shown here is derived from an EMBL/GenBank/DDBJ whole genome shotgun (WGS) entry which is preliminary data.</text>
</comment>
<proteinExistence type="predicted"/>
<protein>
    <submittedName>
        <fullName evidence="2">Uncharacterized protein</fullName>
    </submittedName>
</protein>
<reference evidence="2" key="1">
    <citation type="submission" date="2016-01" db="EMBL/GenBank/DDBJ databases">
        <authorList>
            <person name="Peeters C."/>
        </authorList>
    </citation>
    <scope>NUCLEOTIDE SEQUENCE [LARGE SCALE GENOMIC DNA]</scope>
    <source>
        <strain evidence="2">LMG 29325</strain>
    </source>
</reference>
<evidence type="ECO:0000256" key="1">
    <source>
        <dbReference type="SAM" id="MobiDB-lite"/>
    </source>
</evidence>
<accession>A0A158DS43</accession>
<name>A0A158DS43_9BURK</name>
<organism evidence="2 3">
    <name type="scientific">Caballeronia glebae</name>
    <dbReference type="NCBI Taxonomy" id="1777143"/>
    <lineage>
        <taxon>Bacteria</taxon>
        <taxon>Pseudomonadati</taxon>
        <taxon>Pseudomonadota</taxon>
        <taxon>Betaproteobacteria</taxon>
        <taxon>Burkholderiales</taxon>
        <taxon>Burkholderiaceae</taxon>
        <taxon>Caballeronia</taxon>
    </lineage>
</organism>
<feature type="region of interest" description="Disordered" evidence="1">
    <location>
        <begin position="32"/>
        <end position="57"/>
    </location>
</feature>
<evidence type="ECO:0000313" key="3">
    <source>
        <dbReference type="Proteomes" id="UP000054596"/>
    </source>
</evidence>
<dbReference type="AlphaFoldDB" id="A0A158DS43"/>
<dbReference type="EMBL" id="FCOJ02000114">
    <property type="protein sequence ID" value="SAK96996.1"/>
    <property type="molecule type" value="Genomic_DNA"/>
</dbReference>
<gene>
    <name evidence="2" type="ORF">AWB82_07090</name>
</gene>
<feature type="compositionally biased region" description="Polar residues" evidence="1">
    <location>
        <begin position="36"/>
        <end position="57"/>
    </location>
</feature>
<sequence length="57" mass="5900">MAPPKVTYFVPGVTGSIQPRGTASARICSNVMPGSARTTPRSQSAKMIRSSASVCTT</sequence>